<organism evidence="3">
    <name type="scientific">Cacopsylla melanoneura</name>
    <dbReference type="NCBI Taxonomy" id="428564"/>
    <lineage>
        <taxon>Eukaryota</taxon>
        <taxon>Metazoa</taxon>
        <taxon>Ecdysozoa</taxon>
        <taxon>Arthropoda</taxon>
        <taxon>Hexapoda</taxon>
        <taxon>Insecta</taxon>
        <taxon>Pterygota</taxon>
        <taxon>Neoptera</taxon>
        <taxon>Paraneoptera</taxon>
        <taxon>Hemiptera</taxon>
        <taxon>Sternorrhyncha</taxon>
        <taxon>Psylloidea</taxon>
        <taxon>Psyllidae</taxon>
        <taxon>Psyllinae</taxon>
        <taxon>Cacopsylla</taxon>
    </lineage>
</organism>
<dbReference type="PANTHER" id="PTHR43157:SF31">
    <property type="entry name" value="PHOSPHATIDYLINOSITOL-GLYCAN BIOSYNTHESIS CLASS F PROTEIN"/>
    <property type="match status" value="1"/>
</dbReference>
<evidence type="ECO:0000256" key="1">
    <source>
        <dbReference type="ARBA" id="ARBA00023002"/>
    </source>
</evidence>
<dbReference type="AlphaFoldDB" id="A0A8D9AEU2"/>
<reference evidence="3" key="1">
    <citation type="submission" date="2021-05" db="EMBL/GenBank/DDBJ databases">
        <authorList>
            <person name="Alioto T."/>
            <person name="Alioto T."/>
            <person name="Gomez Garrido J."/>
        </authorList>
    </citation>
    <scope>NUCLEOTIDE SEQUENCE</scope>
</reference>
<dbReference type="Pfam" id="PF00106">
    <property type="entry name" value="adh_short"/>
    <property type="match status" value="1"/>
</dbReference>
<protein>
    <submittedName>
        <fullName evidence="3">Retinol dehydrogenase 12</fullName>
    </submittedName>
</protein>
<accession>A0A8D9AEU2</accession>
<dbReference type="InterPro" id="IPR036291">
    <property type="entry name" value="NAD(P)-bd_dom_sf"/>
</dbReference>
<dbReference type="InterPro" id="IPR002347">
    <property type="entry name" value="SDR_fam"/>
</dbReference>
<dbReference type="EMBL" id="HBUF01565923">
    <property type="protein sequence ID" value="CAG6764495.1"/>
    <property type="molecule type" value="Transcribed_RNA"/>
</dbReference>
<feature type="transmembrane region" description="Helical" evidence="2">
    <location>
        <begin position="63"/>
        <end position="80"/>
    </location>
</feature>
<evidence type="ECO:0000256" key="2">
    <source>
        <dbReference type="SAM" id="Phobius"/>
    </source>
</evidence>
<keyword evidence="1" id="KW-0560">Oxidoreductase</keyword>
<name>A0A8D9AEU2_9HEMI</name>
<dbReference type="PRINTS" id="PR00081">
    <property type="entry name" value="GDHRDH"/>
</dbReference>
<proteinExistence type="predicted"/>
<feature type="transmembrane region" description="Helical" evidence="2">
    <location>
        <begin position="6"/>
        <end position="26"/>
    </location>
</feature>
<sequence>MEHLTGLTELSTGSVFFFFFTSRYLVPNLVCGSNFQFFTIFSSLCTNFIMGIVVKAVCLVFCRYWYIGFPVALLVLLKIYNKLSMGIYKKATLMSGKTVIVTGATSGIGEATAYDLAARGARVILACRDLGKANGLREAIIEATKNSQVVVKKLDLSSLDSVREFAAQIMDEEKYIHVLINNAGTGGAKPKITKDGLQLAMQVNHFGHFLLTNLLLGKIRDSAPSRIINVSSLAHRFNKLSLSDMQCEQDFDSWTVYSNSKLCNILTTLYLSKLLTDTGVTANSVHPGVVGTNIFNPLKKSSPMIYTVLTSFINAFCKSSEQGAQTQIWAACDPDLENVSGKYFQDCHESRCYSSEIKNITLAELVWNKSAELVKLTKSEINY</sequence>
<dbReference type="GO" id="GO:0016491">
    <property type="term" value="F:oxidoreductase activity"/>
    <property type="evidence" value="ECO:0007669"/>
    <property type="project" value="UniProtKB-KW"/>
</dbReference>
<dbReference type="SUPFAM" id="SSF51735">
    <property type="entry name" value="NAD(P)-binding Rossmann-fold domains"/>
    <property type="match status" value="1"/>
</dbReference>
<keyword evidence="2" id="KW-0812">Transmembrane</keyword>
<dbReference type="PANTHER" id="PTHR43157">
    <property type="entry name" value="PHOSPHATIDYLINOSITOL-GLYCAN BIOSYNTHESIS CLASS F PROTEIN-RELATED"/>
    <property type="match status" value="1"/>
</dbReference>
<evidence type="ECO:0000313" key="3">
    <source>
        <dbReference type="EMBL" id="CAG6764495.1"/>
    </source>
</evidence>
<dbReference type="CDD" id="cd05327">
    <property type="entry name" value="retinol-DH_like_SDR_c_like"/>
    <property type="match status" value="1"/>
</dbReference>
<keyword evidence="2" id="KW-0472">Membrane</keyword>
<dbReference type="Gene3D" id="3.40.50.720">
    <property type="entry name" value="NAD(P)-binding Rossmann-like Domain"/>
    <property type="match status" value="1"/>
</dbReference>
<feature type="transmembrane region" description="Helical" evidence="2">
    <location>
        <begin position="38"/>
        <end position="57"/>
    </location>
</feature>
<keyword evidence="2" id="KW-1133">Transmembrane helix</keyword>